<evidence type="ECO:0000313" key="6">
    <source>
        <dbReference type="EMBL" id="SJZ95161.1"/>
    </source>
</evidence>
<evidence type="ECO:0000256" key="1">
    <source>
        <dbReference type="ARBA" id="ARBA00010641"/>
    </source>
</evidence>
<sequence>MYNMPHEDISGPVERWLQGDDAAFEAVFHYYRQRLLRYTFRYLKNETDAEDLTTEILVKVWQCRQSVTSPATFENYLFTIARNRVIKSWQKKVDNLLSFEPGNEPAVPAETNDPVLYGELVRQYQESLAGLPEQRRRIFLLHREQNLTYKEIARQLNISPKTVENQISATLKQLRIQLAQHLASLIL</sequence>
<keyword evidence="2" id="KW-0805">Transcription regulation</keyword>
<dbReference type="InterPro" id="IPR013324">
    <property type="entry name" value="RNA_pol_sigma_r3/r4-like"/>
</dbReference>
<evidence type="ECO:0000256" key="2">
    <source>
        <dbReference type="ARBA" id="ARBA00023015"/>
    </source>
</evidence>
<evidence type="ECO:0000256" key="3">
    <source>
        <dbReference type="ARBA" id="ARBA00023082"/>
    </source>
</evidence>
<dbReference type="EMBL" id="FUWZ01000002">
    <property type="protein sequence ID" value="SJZ95161.1"/>
    <property type="molecule type" value="Genomic_DNA"/>
</dbReference>
<dbReference type="CDD" id="cd06171">
    <property type="entry name" value="Sigma70_r4"/>
    <property type="match status" value="1"/>
</dbReference>
<dbReference type="PANTHER" id="PTHR43133">
    <property type="entry name" value="RNA POLYMERASE ECF-TYPE SIGMA FACTO"/>
    <property type="match status" value="1"/>
</dbReference>
<keyword evidence="3" id="KW-0731">Sigma factor</keyword>
<dbReference type="PANTHER" id="PTHR43133:SF46">
    <property type="entry name" value="RNA POLYMERASE SIGMA-70 FACTOR ECF SUBFAMILY"/>
    <property type="match status" value="1"/>
</dbReference>
<gene>
    <name evidence="6" type="ORF">SAMN04488128_10210</name>
</gene>
<evidence type="ECO:0000256" key="4">
    <source>
        <dbReference type="ARBA" id="ARBA00023163"/>
    </source>
</evidence>
<dbReference type="InterPro" id="IPR007627">
    <property type="entry name" value="RNA_pol_sigma70_r2"/>
</dbReference>
<dbReference type="SMART" id="SM00421">
    <property type="entry name" value="HTH_LUXR"/>
    <property type="match status" value="1"/>
</dbReference>
<organism evidence="6 7">
    <name type="scientific">Chitinophaga eiseniae</name>
    <dbReference type="NCBI Taxonomy" id="634771"/>
    <lineage>
        <taxon>Bacteria</taxon>
        <taxon>Pseudomonadati</taxon>
        <taxon>Bacteroidota</taxon>
        <taxon>Chitinophagia</taxon>
        <taxon>Chitinophagales</taxon>
        <taxon>Chitinophagaceae</taxon>
        <taxon>Chitinophaga</taxon>
    </lineage>
</organism>
<keyword evidence="4" id="KW-0804">Transcription</keyword>
<dbReference type="InterPro" id="IPR014327">
    <property type="entry name" value="RNA_pol_sigma70_bacteroid"/>
</dbReference>
<dbReference type="SUPFAM" id="SSF88659">
    <property type="entry name" value="Sigma3 and sigma4 domains of RNA polymerase sigma factors"/>
    <property type="match status" value="1"/>
</dbReference>
<dbReference type="InterPro" id="IPR013325">
    <property type="entry name" value="RNA_pol_sigma_r2"/>
</dbReference>
<dbReference type="GO" id="GO:0003677">
    <property type="term" value="F:DNA binding"/>
    <property type="evidence" value="ECO:0007669"/>
    <property type="project" value="InterPro"/>
</dbReference>
<keyword evidence="7" id="KW-1185">Reference proteome</keyword>
<dbReference type="AlphaFoldDB" id="A0A1T4PV83"/>
<dbReference type="NCBIfam" id="TIGR02985">
    <property type="entry name" value="Sig70_bacteroi1"/>
    <property type="match status" value="1"/>
</dbReference>
<protein>
    <submittedName>
        <fullName evidence="6">RNA polymerase sigma-70 factor, ECF subfamily</fullName>
    </submittedName>
</protein>
<dbReference type="NCBIfam" id="TIGR02937">
    <property type="entry name" value="sigma70-ECF"/>
    <property type="match status" value="1"/>
</dbReference>
<feature type="domain" description="HTH luxR-type" evidence="5">
    <location>
        <begin position="128"/>
        <end position="186"/>
    </location>
</feature>
<evidence type="ECO:0000313" key="7">
    <source>
        <dbReference type="Proteomes" id="UP000190367"/>
    </source>
</evidence>
<evidence type="ECO:0000259" key="5">
    <source>
        <dbReference type="SMART" id="SM00421"/>
    </source>
</evidence>
<dbReference type="InterPro" id="IPR014284">
    <property type="entry name" value="RNA_pol_sigma-70_dom"/>
</dbReference>
<dbReference type="GO" id="GO:0016987">
    <property type="term" value="F:sigma factor activity"/>
    <property type="evidence" value="ECO:0007669"/>
    <property type="project" value="UniProtKB-KW"/>
</dbReference>
<dbReference type="InterPro" id="IPR013249">
    <property type="entry name" value="RNA_pol_sigma70_r4_t2"/>
</dbReference>
<dbReference type="InterPro" id="IPR039425">
    <property type="entry name" value="RNA_pol_sigma-70-like"/>
</dbReference>
<proteinExistence type="inferred from homology"/>
<dbReference type="InterPro" id="IPR036388">
    <property type="entry name" value="WH-like_DNA-bd_sf"/>
</dbReference>
<dbReference type="InterPro" id="IPR000792">
    <property type="entry name" value="Tscrpt_reg_LuxR_C"/>
</dbReference>
<name>A0A1T4PV83_9BACT</name>
<dbReference type="Pfam" id="PF04542">
    <property type="entry name" value="Sigma70_r2"/>
    <property type="match status" value="1"/>
</dbReference>
<dbReference type="Gene3D" id="1.10.10.10">
    <property type="entry name" value="Winged helix-like DNA-binding domain superfamily/Winged helix DNA-binding domain"/>
    <property type="match status" value="1"/>
</dbReference>
<dbReference type="Gene3D" id="1.10.1740.10">
    <property type="match status" value="1"/>
</dbReference>
<comment type="similarity">
    <text evidence="1">Belongs to the sigma-70 factor family. ECF subfamily.</text>
</comment>
<dbReference type="GO" id="GO:0006352">
    <property type="term" value="P:DNA-templated transcription initiation"/>
    <property type="evidence" value="ECO:0007669"/>
    <property type="project" value="InterPro"/>
</dbReference>
<reference evidence="7" key="1">
    <citation type="submission" date="2017-02" db="EMBL/GenBank/DDBJ databases">
        <authorList>
            <person name="Varghese N."/>
            <person name="Submissions S."/>
        </authorList>
    </citation>
    <scope>NUCLEOTIDE SEQUENCE [LARGE SCALE GENOMIC DNA]</scope>
    <source>
        <strain evidence="7">DSM 22224</strain>
    </source>
</reference>
<accession>A0A1T4PV83</accession>
<dbReference type="Pfam" id="PF08281">
    <property type="entry name" value="Sigma70_r4_2"/>
    <property type="match status" value="1"/>
</dbReference>
<dbReference type="SUPFAM" id="SSF88946">
    <property type="entry name" value="Sigma2 domain of RNA polymerase sigma factors"/>
    <property type="match status" value="1"/>
</dbReference>
<dbReference type="Proteomes" id="UP000190367">
    <property type="component" value="Unassembled WGS sequence"/>
</dbReference>
<dbReference type="STRING" id="634771.SAMN04488128_10210"/>